<evidence type="ECO:0000256" key="6">
    <source>
        <dbReference type="PROSITE-ProRule" id="PRU00236"/>
    </source>
</evidence>
<evidence type="ECO:0000256" key="4">
    <source>
        <dbReference type="ARBA" id="ARBA00022833"/>
    </source>
</evidence>
<evidence type="ECO:0000313" key="9">
    <source>
        <dbReference type="Proteomes" id="UP001295423"/>
    </source>
</evidence>
<dbReference type="InterPro" id="IPR003000">
    <property type="entry name" value="Sirtuin"/>
</dbReference>
<accession>A0AAD2G2J9</accession>
<keyword evidence="4 6" id="KW-0862">Zinc</keyword>
<evidence type="ECO:0000259" key="7">
    <source>
        <dbReference type="PROSITE" id="PS50305"/>
    </source>
</evidence>
<dbReference type="GO" id="GO:0017136">
    <property type="term" value="F:histone deacetylase activity, NAD-dependent"/>
    <property type="evidence" value="ECO:0007669"/>
    <property type="project" value="TreeGrafter"/>
</dbReference>
<gene>
    <name evidence="8" type="ORF">CYCCA115_LOCUS16935</name>
</gene>
<evidence type="ECO:0000256" key="2">
    <source>
        <dbReference type="ARBA" id="ARBA00022679"/>
    </source>
</evidence>
<sequence>MPPPPPRPPNTIIKDLTSLAKYIQSDACKSIVVLTGAGISVNSGIPDFRSAGGMYSTLRADLLTCSAAQRRLMEQDPTYVVSWDIFQRNAFPYLEVRRPFILGTAQQQWKATLSHHFLKLLDTKTNKLTRVYTQNIDGLDHQCFPDNNNDNKIVSVHGTIAQVACEGCGTGMEFDAFCQQVQSNIKDIYDPSLSDDEKKQQTSKPIHCPSCQQPLVKPKTVLFGRSLPEEFFVAVKQDMPQADLLIVAGTSLVVSPANSLVYQVNDDCARVVINQEAVGQELGIEYDYTDGSGGNKRRDYFAKGDCDQVCLELCQALGWEQDLLAIQDSLPEMSRAVLLAAASNKPQMRNNSK</sequence>
<feature type="binding site" evidence="6">
    <location>
        <position position="168"/>
    </location>
    <ligand>
        <name>Zn(2+)</name>
        <dbReference type="ChEBI" id="CHEBI:29105"/>
    </ligand>
</feature>
<dbReference type="Gene3D" id="3.40.50.1220">
    <property type="entry name" value="TPP-binding domain"/>
    <property type="match status" value="1"/>
</dbReference>
<keyword evidence="2" id="KW-0808">Transferase</keyword>
<name>A0AAD2G2J9_9STRA</name>
<keyword evidence="5" id="KW-0520">NAD</keyword>
<dbReference type="PANTHER" id="PTHR11085:SF6">
    <property type="entry name" value="NAD-DEPENDENT PROTEIN DEACETYLASE SIRTUIN-2"/>
    <property type="match status" value="1"/>
</dbReference>
<dbReference type="EMBL" id="CAKOGP040001958">
    <property type="protein sequence ID" value="CAJ1957905.1"/>
    <property type="molecule type" value="Genomic_DNA"/>
</dbReference>
<proteinExistence type="predicted"/>
<dbReference type="Gene3D" id="3.30.1600.10">
    <property type="entry name" value="SIR2/SIRT2 'Small Domain"/>
    <property type="match status" value="1"/>
</dbReference>
<organism evidence="8 9">
    <name type="scientific">Cylindrotheca closterium</name>
    <dbReference type="NCBI Taxonomy" id="2856"/>
    <lineage>
        <taxon>Eukaryota</taxon>
        <taxon>Sar</taxon>
        <taxon>Stramenopiles</taxon>
        <taxon>Ochrophyta</taxon>
        <taxon>Bacillariophyta</taxon>
        <taxon>Bacillariophyceae</taxon>
        <taxon>Bacillariophycidae</taxon>
        <taxon>Bacillariales</taxon>
        <taxon>Bacillariaceae</taxon>
        <taxon>Cylindrotheca</taxon>
    </lineage>
</organism>
<evidence type="ECO:0000256" key="3">
    <source>
        <dbReference type="ARBA" id="ARBA00022723"/>
    </source>
</evidence>
<dbReference type="InterPro" id="IPR026590">
    <property type="entry name" value="Ssirtuin_cat_dom"/>
</dbReference>
<feature type="binding site" evidence="6">
    <location>
        <position position="208"/>
    </location>
    <ligand>
        <name>Zn(2+)</name>
        <dbReference type="ChEBI" id="CHEBI:29105"/>
    </ligand>
</feature>
<feature type="domain" description="Deacetylase sirtuin-type" evidence="7">
    <location>
        <begin position="6"/>
        <end position="320"/>
    </location>
</feature>
<comment type="cofactor">
    <cofactor evidence="1">
        <name>Zn(2+)</name>
        <dbReference type="ChEBI" id="CHEBI:29105"/>
    </cofactor>
</comment>
<protein>
    <recommendedName>
        <fullName evidence="7">Deacetylase sirtuin-type domain-containing protein</fullName>
    </recommendedName>
</protein>
<dbReference type="InterPro" id="IPR026591">
    <property type="entry name" value="Sirtuin_cat_small_dom_sf"/>
</dbReference>
<reference evidence="8" key="1">
    <citation type="submission" date="2023-08" db="EMBL/GenBank/DDBJ databases">
        <authorList>
            <person name="Audoor S."/>
            <person name="Bilcke G."/>
        </authorList>
    </citation>
    <scope>NUCLEOTIDE SEQUENCE</scope>
</reference>
<evidence type="ECO:0000256" key="1">
    <source>
        <dbReference type="ARBA" id="ARBA00001947"/>
    </source>
</evidence>
<keyword evidence="9" id="KW-1185">Reference proteome</keyword>
<comment type="caution">
    <text evidence="8">The sequence shown here is derived from an EMBL/GenBank/DDBJ whole genome shotgun (WGS) entry which is preliminary data.</text>
</comment>
<dbReference type="InterPro" id="IPR029035">
    <property type="entry name" value="DHS-like_NAD/FAD-binding_dom"/>
</dbReference>
<feature type="binding site" evidence="6">
    <location>
        <position position="165"/>
    </location>
    <ligand>
        <name>Zn(2+)</name>
        <dbReference type="ChEBI" id="CHEBI:29105"/>
    </ligand>
</feature>
<dbReference type="Pfam" id="PF02146">
    <property type="entry name" value="SIR2"/>
    <property type="match status" value="1"/>
</dbReference>
<dbReference type="InterPro" id="IPR050134">
    <property type="entry name" value="NAD-dep_sirtuin_deacylases"/>
</dbReference>
<dbReference type="GO" id="GO:0070403">
    <property type="term" value="F:NAD+ binding"/>
    <property type="evidence" value="ECO:0007669"/>
    <property type="project" value="InterPro"/>
</dbReference>
<feature type="binding site" evidence="6">
    <location>
        <position position="211"/>
    </location>
    <ligand>
        <name>Zn(2+)</name>
        <dbReference type="ChEBI" id="CHEBI:29105"/>
    </ligand>
</feature>
<keyword evidence="3 6" id="KW-0479">Metal-binding</keyword>
<evidence type="ECO:0000256" key="5">
    <source>
        <dbReference type="ARBA" id="ARBA00023027"/>
    </source>
</evidence>
<dbReference type="AlphaFoldDB" id="A0AAD2G2J9"/>
<evidence type="ECO:0000313" key="8">
    <source>
        <dbReference type="EMBL" id="CAJ1957905.1"/>
    </source>
</evidence>
<dbReference type="GO" id="GO:0005634">
    <property type="term" value="C:nucleus"/>
    <property type="evidence" value="ECO:0007669"/>
    <property type="project" value="TreeGrafter"/>
</dbReference>
<feature type="active site" description="Proton acceptor" evidence="6">
    <location>
        <position position="157"/>
    </location>
</feature>
<dbReference type="GO" id="GO:0046872">
    <property type="term" value="F:metal ion binding"/>
    <property type="evidence" value="ECO:0007669"/>
    <property type="project" value="UniProtKB-KW"/>
</dbReference>
<dbReference type="PANTHER" id="PTHR11085">
    <property type="entry name" value="NAD-DEPENDENT PROTEIN DEACYLASE SIRTUIN-5, MITOCHONDRIAL-RELATED"/>
    <property type="match status" value="1"/>
</dbReference>
<dbReference type="PROSITE" id="PS50305">
    <property type="entry name" value="SIRTUIN"/>
    <property type="match status" value="1"/>
</dbReference>
<dbReference type="SUPFAM" id="SSF52467">
    <property type="entry name" value="DHS-like NAD/FAD-binding domain"/>
    <property type="match status" value="1"/>
</dbReference>
<dbReference type="Proteomes" id="UP001295423">
    <property type="component" value="Unassembled WGS sequence"/>
</dbReference>